<organism evidence="2 3">
    <name type="scientific">Brassica cretica</name>
    <name type="common">Mustard</name>
    <dbReference type="NCBI Taxonomy" id="69181"/>
    <lineage>
        <taxon>Eukaryota</taxon>
        <taxon>Viridiplantae</taxon>
        <taxon>Streptophyta</taxon>
        <taxon>Embryophyta</taxon>
        <taxon>Tracheophyta</taxon>
        <taxon>Spermatophyta</taxon>
        <taxon>Magnoliopsida</taxon>
        <taxon>eudicotyledons</taxon>
        <taxon>Gunneridae</taxon>
        <taxon>Pentapetalae</taxon>
        <taxon>rosids</taxon>
        <taxon>malvids</taxon>
        <taxon>Brassicales</taxon>
        <taxon>Brassicaceae</taxon>
        <taxon>Brassiceae</taxon>
        <taxon>Brassica</taxon>
    </lineage>
</organism>
<dbReference type="Gene3D" id="1.20.1280.50">
    <property type="match status" value="1"/>
</dbReference>
<dbReference type="Pfam" id="PF12937">
    <property type="entry name" value="F-box-like"/>
    <property type="match status" value="1"/>
</dbReference>
<dbReference type="InterPro" id="IPR001810">
    <property type="entry name" value="F-box_dom"/>
</dbReference>
<dbReference type="InterPro" id="IPR006527">
    <property type="entry name" value="F-box-assoc_dom_typ1"/>
</dbReference>
<feature type="domain" description="F-box" evidence="1">
    <location>
        <begin position="1"/>
        <end position="58"/>
    </location>
</feature>
<gene>
    <name evidence="2" type="ORF">F2Q68_00017547</name>
</gene>
<evidence type="ECO:0000313" key="2">
    <source>
        <dbReference type="EMBL" id="KAF2559518.1"/>
    </source>
</evidence>
<sequence length="178" mass="20542">MISDLPRDVAEEVLSWLPVTSLGRVLRSTCKKWKMRGKLVSLNHDPAALLMESTYLRSFTATVYCYASPKTSQTLELWFGTLIVGRQGPRDSYNVFDGFNSNSWKVVDVNPEWTIGHYHRGVSLKVNTYWFAEEKLSLVPRTEMSDLLSFLLCFDFTKERFGPRLPLPFHSFDDIDHI</sequence>
<proteinExistence type="predicted"/>
<dbReference type="PROSITE" id="PS50181">
    <property type="entry name" value="FBOX"/>
    <property type="match status" value="1"/>
</dbReference>
<protein>
    <recommendedName>
        <fullName evidence="1">F-box domain-containing protein</fullName>
    </recommendedName>
</protein>
<accession>A0A8S9HXN8</accession>
<dbReference type="Pfam" id="PF07734">
    <property type="entry name" value="FBA_1"/>
    <property type="match status" value="1"/>
</dbReference>
<dbReference type="Proteomes" id="UP000712281">
    <property type="component" value="Unassembled WGS sequence"/>
</dbReference>
<evidence type="ECO:0000259" key="1">
    <source>
        <dbReference type="PROSITE" id="PS50181"/>
    </source>
</evidence>
<dbReference type="InterPro" id="IPR036047">
    <property type="entry name" value="F-box-like_dom_sf"/>
</dbReference>
<evidence type="ECO:0000313" key="3">
    <source>
        <dbReference type="Proteomes" id="UP000712281"/>
    </source>
</evidence>
<dbReference type="EMBL" id="QGKW02001940">
    <property type="protein sequence ID" value="KAF2559518.1"/>
    <property type="molecule type" value="Genomic_DNA"/>
</dbReference>
<dbReference type="AlphaFoldDB" id="A0A8S9HXN8"/>
<comment type="caution">
    <text evidence="2">The sequence shown here is derived from an EMBL/GenBank/DDBJ whole genome shotgun (WGS) entry which is preliminary data.</text>
</comment>
<reference evidence="2" key="1">
    <citation type="submission" date="2019-12" db="EMBL/GenBank/DDBJ databases">
        <title>Genome sequencing and annotation of Brassica cretica.</title>
        <authorList>
            <person name="Studholme D.J."/>
            <person name="Sarris P.F."/>
        </authorList>
    </citation>
    <scope>NUCLEOTIDE SEQUENCE</scope>
    <source>
        <strain evidence="2">PFS-001/15</strain>
        <tissue evidence="2">Leaf</tissue>
    </source>
</reference>
<name>A0A8S9HXN8_BRACR</name>
<dbReference type="SUPFAM" id="SSF81383">
    <property type="entry name" value="F-box domain"/>
    <property type="match status" value="1"/>
</dbReference>